<feature type="transmembrane region" description="Helical" evidence="1">
    <location>
        <begin position="482"/>
        <end position="507"/>
    </location>
</feature>
<keyword evidence="1" id="KW-0812">Transmembrane</keyword>
<dbReference type="OrthoDB" id="136948at2"/>
<proteinExistence type="predicted"/>
<accession>A0A1H9D2T2</accession>
<dbReference type="AlphaFoldDB" id="A0A1H9D2T2"/>
<dbReference type="Proteomes" id="UP000181998">
    <property type="component" value="Unassembled WGS sequence"/>
</dbReference>
<evidence type="ECO:0000313" key="3">
    <source>
        <dbReference type="Proteomes" id="UP000181998"/>
    </source>
</evidence>
<gene>
    <name evidence="2" type="ORF">SAMN05421510_101835</name>
</gene>
<organism evidence="2 3">
    <name type="scientific">Nitrosomonas ureae</name>
    <dbReference type="NCBI Taxonomy" id="44577"/>
    <lineage>
        <taxon>Bacteria</taxon>
        <taxon>Pseudomonadati</taxon>
        <taxon>Pseudomonadota</taxon>
        <taxon>Betaproteobacteria</taxon>
        <taxon>Nitrosomonadales</taxon>
        <taxon>Nitrosomonadaceae</taxon>
        <taxon>Nitrosomonas</taxon>
    </lineage>
</organism>
<sequence length="521" mass="58374">MAVLHETFDWLKPSLLRNDDGKDFRQPEFFQPQLLKFETDEFMENFLAAASSPNGNVIKSFALALPESGEQLKLFQPGHGNFYLVCASLCCRIPGFPDRKVKSSDKESVFFVLRKFIGGAEYAWVGDDSKKTWQPLNGNPQDILEKEERLPLMSTVGSDGHTLLFGYLPVASRETYAVSPEKLVARTEPTDIRMEELQARFIHPLTERKISLSIGTGTPLTILEAAQNADAVDALKPEPPQGASRALTLSICLLLELWEFFEKYLPDVAISLRDNLTAPFQGDQAQDKSALITFLHEQKLQSGLRLDNALQQIARNYKALNQPDIDVIQLGFNAEYSLIGGTLNSVDMENVVKKALDKNLPGIEVPKIETGSEVSYSVRCVYERPHCELSARIVSQPSLKFQLASFFDPDAPVRPVRITLPTDVSIAGLRRYKKSVTFLISSSLQKKIDQITGNEKSLLTDDPKLADEGGGLAFMCSFSFHIIFIVAFFLLLIFMIILNFVFWWIAFFKICLSIPKKFLSG</sequence>
<protein>
    <submittedName>
        <fullName evidence="2">Uncharacterized protein</fullName>
    </submittedName>
</protein>
<keyword evidence="1" id="KW-0472">Membrane</keyword>
<keyword evidence="1" id="KW-1133">Transmembrane helix</keyword>
<name>A0A1H9D2T2_9PROT</name>
<evidence type="ECO:0000256" key="1">
    <source>
        <dbReference type="SAM" id="Phobius"/>
    </source>
</evidence>
<dbReference type="RefSeq" id="WP_074720730.1">
    <property type="nucleotide sequence ID" value="NZ_FOFX01000018.1"/>
</dbReference>
<reference evidence="2 3" key="1">
    <citation type="submission" date="2016-10" db="EMBL/GenBank/DDBJ databases">
        <authorList>
            <person name="de Groot N.N."/>
        </authorList>
    </citation>
    <scope>NUCLEOTIDE SEQUENCE [LARGE SCALE GENOMIC DNA]</scope>
    <source>
        <strain evidence="2 3">Nm9</strain>
    </source>
</reference>
<evidence type="ECO:0000313" key="2">
    <source>
        <dbReference type="EMBL" id="SEQ07143.1"/>
    </source>
</evidence>
<dbReference type="EMBL" id="FOFX01000018">
    <property type="protein sequence ID" value="SEQ07143.1"/>
    <property type="molecule type" value="Genomic_DNA"/>
</dbReference>